<dbReference type="GO" id="GO:0030150">
    <property type="term" value="P:protein import into mitochondrial matrix"/>
    <property type="evidence" value="ECO:0007669"/>
    <property type="project" value="TreeGrafter"/>
</dbReference>
<evidence type="ECO:0000256" key="2">
    <source>
        <dbReference type="ARBA" id="ARBA00022771"/>
    </source>
</evidence>
<feature type="compositionally biased region" description="Low complexity" evidence="5">
    <location>
        <begin position="63"/>
        <end position="81"/>
    </location>
</feature>
<comment type="caution">
    <text evidence="7">The sequence shown here is derived from an EMBL/GenBank/DDBJ whole genome shotgun (WGS) entry which is preliminary data.</text>
</comment>
<evidence type="ECO:0000313" key="8">
    <source>
        <dbReference type="Proteomes" id="UP000233524"/>
    </source>
</evidence>
<evidence type="ECO:0000256" key="1">
    <source>
        <dbReference type="ARBA" id="ARBA00022723"/>
    </source>
</evidence>
<keyword evidence="2 4" id="KW-0863">Zinc-finger</keyword>
<evidence type="ECO:0000313" key="7">
    <source>
        <dbReference type="EMBL" id="PKS06481.1"/>
    </source>
</evidence>
<protein>
    <recommendedName>
        <fullName evidence="6">DNL-type domain-containing protein</fullName>
    </recommendedName>
</protein>
<dbReference type="Proteomes" id="UP000233524">
    <property type="component" value="Unassembled WGS sequence"/>
</dbReference>
<dbReference type="PANTHER" id="PTHR20922">
    <property type="entry name" value="DNL-TYPE ZINC FINGER PROTEIN"/>
    <property type="match status" value="1"/>
</dbReference>
<dbReference type="PANTHER" id="PTHR20922:SF13">
    <property type="entry name" value="DNL-TYPE ZINC FINGER PROTEIN"/>
    <property type="match status" value="1"/>
</dbReference>
<organism evidence="7 8">
    <name type="scientific">Lomentospora prolificans</name>
    <dbReference type="NCBI Taxonomy" id="41688"/>
    <lineage>
        <taxon>Eukaryota</taxon>
        <taxon>Fungi</taxon>
        <taxon>Dikarya</taxon>
        <taxon>Ascomycota</taxon>
        <taxon>Pezizomycotina</taxon>
        <taxon>Sordariomycetes</taxon>
        <taxon>Hypocreomycetidae</taxon>
        <taxon>Microascales</taxon>
        <taxon>Microascaceae</taxon>
        <taxon>Lomentospora</taxon>
    </lineage>
</organism>
<dbReference type="Pfam" id="PF05180">
    <property type="entry name" value="zf-DNL"/>
    <property type="match status" value="1"/>
</dbReference>
<dbReference type="VEuPathDB" id="FungiDB:jhhlp_007229"/>
<reference evidence="7 8" key="1">
    <citation type="journal article" date="2017" name="G3 (Bethesda)">
        <title>First Draft Genome Sequence of the Pathogenic Fungus Lomentospora prolificans (Formerly Scedosporium prolificans).</title>
        <authorList>
            <person name="Luo R."/>
            <person name="Zimin A."/>
            <person name="Workman R."/>
            <person name="Fan Y."/>
            <person name="Pertea G."/>
            <person name="Grossman N."/>
            <person name="Wear M.P."/>
            <person name="Jia B."/>
            <person name="Miller H."/>
            <person name="Casadevall A."/>
            <person name="Timp W."/>
            <person name="Zhang S.X."/>
            <person name="Salzberg S.L."/>
        </authorList>
    </citation>
    <scope>NUCLEOTIDE SEQUENCE [LARGE SCALE GENOMIC DNA]</scope>
    <source>
        <strain evidence="7 8">JHH-5317</strain>
    </source>
</reference>
<feature type="region of interest" description="Disordered" evidence="5">
    <location>
        <begin position="40"/>
        <end position="88"/>
    </location>
</feature>
<accession>A0A2N3N230</accession>
<dbReference type="PROSITE" id="PS51501">
    <property type="entry name" value="ZF_DNL"/>
    <property type="match status" value="1"/>
</dbReference>
<evidence type="ECO:0000259" key="6">
    <source>
        <dbReference type="PROSITE" id="PS51501"/>
    </source>
</evidence>
<dbReference type="GO" id="GO:0008270">
    <property type="term" value="F:zinc ion binding"/>
    <property type="evidence" value="ECO:0007669"/>
    <property type="project" value="UniProtKB-KW"/>
</dbReference>
<dbReference type="GO" id="GO:0006457">
    <property type="term" value="P:protein folding"/>
    <property type="evidence" value="ECO:0007669"/>
    <property type="project" value="TreeGrafter"/>
</dbReference>
<sequence>MASRFSPFLRLVRTTPTVPLRRNYPPSSIASQRFYQPIRCAHSIPRPPPASPTSNDSPDSPANTPETSSSPSDTNPTNSTPRSYPIPKPVPNYYQLHFTCVPCGTPSVHNISKQGYHHGSVLVSCPECRNRHVISDHLNIFGDRKVTVEDLVRENGGIVRKGTLGVDGDIEFWADETDAEGNSGNQSA</sequence>
<dbReference type="InParanoid" id="A0A2N3N230"/>
<dbReference type="STRING" id="41688.A0A2N3N230"/>
<keyword evidence="1" id="KW-0479">Metal-binding</keyword>
<dbReference type="InterPro" id="IPR007853">
    <property type="entry name" value="Znf_DNL-typ"/>
</dbReference>
<proteinExistence type="predicted"/>
<dbReference type="GO" id="GO:0051087">
    <property type="term" value="F:protein-folding chaperone binding"/>
    <property type="evidence" value="ECO:0007669"/>
    <property type="project" value="TreeGrafter"/>
</dbReference>
<dbReference type="InterPro" id="IPR024158">
    <property type="entry name" value="Mt_import_TIM15"/>
</dbReference>
<dbReference type="EMBL" id="NLAX01001034">
    <property type="protein sequence ID" value="PKS06481.1"/>
    <property type="molecule type" value="Genomic_DNA"/>
</dbReference>
<evidence type="ECO:0000256" key="4">
    <source>
        <dbReference type="PROSITE-ProRule" id="PRU00834"/>
    </source>
</evidence>
<dbReference type="OrthoDB" id="512667at2759"/>
<dbReference type="GO" id="GO:0005739">
    <property type="term" value="C:mitochondrion"/>
    <property type="evidence" value="ECO:0007669"/>
    <property type="project" value="TreeGrafter"/>
</dbReference>
<gene>
    <name evidence="7" type="ORF">jhhlp_007229</name>
</gene>
<evidence type="ECO:0000256" key="5">
    <source>
        <dbReference type="SAM" id="MobiDB-lite"/>
    </source>
</evidence>
<evidence type="ECO:0000256" key="3">
    <source>
        <dbReference type="ARBA" id="ARBA00022833"/>
    </source>
</evidence>
<keyword evidence="8" id="KW-1185">Reference proteome</keyword>
<feature type="compositionally biased region" description="Polar residues" evidence="5">
    <location>
        <begin position="52"/>
        <end position="62"/>
    </location>
</feature>
<name>A0A2N3N230_9PEZI</name>
<dbReference type="AlphaFoldDB" id="A0A2N3N230"/>
<keyword evidence="3" id="KW-0862">Zinc</keyword>
<feature type="domain" description="DNL-type" evidence="6">
    <location>
        <begin position="89"/>
        <end position="184"/>
    </location>
</feature>
<dbReference type="GO" id="GO:0050821">
    <property type="term" value="P:protein stabilization"/>
    <property type="evidence" value="ECO:0007669"/>
    <property type="project" value="TreeGrafter"/>
</dbReference>